<sequence>MGMISRFKDIMSANINALLDKCENPAKMIDEYMRQVTEQLAEVKSETAGVMAEEKRAKRLVEENDEQIAKYDNLARKALKAGNEDDAKAFLTKKQSYVDNGIDLQKAYSIAHDNATKMREMHDKLTKDIQSLEQRRKNIKAKVAVAKTQEKINKVTGSMDSASDSMKAFERMEEKADRMLDEANSMAELNSDEEDPIEDLEAKYAGKDASVDEELEKLKKEMGL</sequence>
<evidence type="ECO:0000256" key="3">
    <source>
        <dbReference type="SAM" id="MobiDB-lite"/>
    </source>
</evidence>
<organism evidence="4 5">
    <name type="scientific">Longibaculum muris</name>
    <dbReference type="NCBI Taxonomy" id="1796628"/>
    <lineage>
        <taxon>Bacteria</taxon>
        <taxon>Bacillati</taxon>
        <taxon>Bacillota</taxon>
        <taxon>Erysipelotrichia</taxon>
        <taxon>Erysipelotrichales</taxon>
        <taxon>Coprobacillaceae</taxon>
        <taxon>Longibaculum</taxon>
    </lineage>
</organism>
<feature type="coiled-coil region" evidence="2">
    <location>
        <begin position="50"/>
        <end position="77"/>
    </location>
</feature>
<feature type="region of interest" description="Disordered" evidence="3">
    <location>
        <begin position="188"/>
        <end position="211"/>
    </location>
</feature>
<dbReference type="InterPro" id="IPR007157">
    <property type="entry name" value="PspA_VIPP1"/>
</dbReference>
<feature type="compositionally biased region" description="Acidic residues" evidence="3">
    <location>
        <begin position="190"/>
        <end position="199"/>
    </location>
</feature>
<dbReference type="GeneID" id="98916769"/>
<dbReference type="RefSeq" id="WP_132226537.1">
    <property type="nucleotide sequence ID" value="NZ_JANKBF010000029.1"/>
</dbReference>
<dbReference type="EMBL" id="SMCQ01000034">
    <property type="protein sequence ID" value="TCV91205.1"/>
    <property type="molecule type" value="Genomic_DNA"/>
</dbReference>
<dbReference type="PANTHER" id="PTHR31088">
    <property type="entry name" value="MEMBRANE-ASSOCIATED PROTEIN VIPP1, CHLOROPLASTIC"/>
    <property type="match status" value="1"/>
</dbReference>
<comment type="caution">
    <text evidence="4">The sequence shown here is derived from an EMBL/GenBank/DDBJ whole genome shotgun (WGS) entry which is preliminary data.</text>
</comment>
<dbReference type="PANTHER" id="PTHR31088:SF6">
    <property type="entry name" value="PHAGE SHOCK PROTEIN A"/>
    <property type="match status" value="1"/>
</dbReference>
<dbReference type="Pfam" id="PF04012">
    <property type="entry name" value="PspA_IM30"/>
    <property type="match status" value="1"/>
</dbReference>
<gene>
    <name evidence="4" type="ORF">EDD60_13420</name>
</gene>
<comment type="similarity">
    <text evidence="1">Belongs to the PspA/Vipp/IM30 family.</text>
</comment>
<keyword evidence="2" id="KW-0175">Coiled coil</keyword>
<reference evidence="4 5" key="1">
    <citation type="submission" date="2019-03" db="EMBL/GenBank/DDBJ databases">
        <title>Genomic Encyclopedia of Type Strains, Phase IV (KMG-IV): sequencing the most valuable type-strain genomes for metagenomic binning, comparative biology and taxonomic classification.</title>
        <authorList>
            <person name="Goeker M."/>
        </authorList>
    </citation>
    <scope>NUCLEOTIDE SEQUENCE [LARGE SCALE GENOMIC DNA]</scope>
    <source>
        <strain evidence="4 5">DSM 29487</strain>
    </source>
</reference>
<dbReference type="AlphaFoldDB" id="A0A4R3YF92"/>
<protein>
    <submittedName>
        <fullName evidence="4">Phage shock protein A (PspA) family protein</fullName>
    </submittedName>
</protein>
<keyword evidence="5" id="KW-1185">Reference proteome</keyword>
<name>A0A4R3YF92_9FIRM</name>
<evidence type="ECO:0000313" key="4">
    <source>
        <dbReference type="EMBL" id="TCV91205.1"/>
    </source>
</evidence>
<dbReference type="Proteomes" id="UP000295515">
    <property type="component" value="Unassembled WGS sequence"/>
</dbReference>
<feature type="compositionally biased region" description="Basic and acidic residues" evidence="3">
    <location>
        <begin position="200"/>
        <end position="211"/>
    </location>
</feature>
<proteinExistence type="inferred from homology"/>
<evidence type="ECO:0000256" key="1">
    <source>
        <dbReference type="ARBA" id="ARBA00043985"/>
    </source>
</evidence>
<evidence type="ECO:0000256" key="2">
    <source>
        <dbReference type="SAM" id="Coils"/>
    </source>
</evidence>
<accession>A0A4R3YF92</accession>
<evidence type="ECO:0000313" key="5">
    <source>
        <dbReference type="Proteomes" id="UP000295515"/>
    </source>
</evidence>